<organism evidence="1 2">
    <name type="scientific">Blepharisma stoltei</name>
    <dbReference type="NCBI Taxonomy" id="1481888"/>
    <lineage>
        <taxon>Eukaryota</taxon>
        <taxon>Sar</taxon>
        <taxon>Alveolata</taxon>
        <taxon>Ciliophora</taxon>
        <taxon>Postciliodesmatophora</taxon>
        <taxon>Heterotrichea</taxon>
        <taxon>Heterotrichida</taxon>
        <taxon>Blepharismidae</taxon>
        <taxon>Blepharisma</taxon>
    </lineage>
</organism>
<evidence type="ECO:0000313" key="2">
    <source>
        <dbReference type="Proteomes" id="UP001162131"/>
    </source>
</evidence>
<comment type="caution">
    <text evidence="1">The sequence shown here is derived from an EMBL/GenBank/DDBJ whole genome shotgun (WGS) entry which is preliminary data.</text>
</comment>
<evidence type="ECO:0000313" key="1">
    <source>
        <dbReference type="EMBL" id="CAG9327967.1"/>
    </source>
</evidence>
<protein>
    <submittedName>
        <fullName evidence="1">Uncharacterized protein</fullName>
    </submittedName>
</protein>
<gene>
    <name evidence="1" type="ORF">BSTOLATCC_MIC44587</name>
</gene>
<dbReference type="EMBL" id="CAJZBQ010000044">
    <property type="protein sequence ID" value="CAG9327967.1"/>
    <property type="molecule type" value="Genomic_DNA"/>
</dbReference>
<sequence>MFDTCFKFPKQAFVKLLKKSTTSGWLIGLLIACDVLIITEASKSKQGTTKTLALGKNTFLSCEALVVDTISSISSNSTILCLQISNALNKLNLAILLRTFKCSFW</sequence>
<keyword evidence="2" id="KW-1185">Reference proteome</keyword>
<dbReference type="AlphaFoldDB" id="A0AAU9JTX3"/>
<accession>A0AAU9JTX3</accession>
<name>A0AAU9JTX3_9CILI</name>
<dbReference type="PROSITE" id="PS51257">
    <property type="entry name" value="PROKAR_LIPOPROTEIN"/>
    <property type="match status" value="1"/>
</dbReference>
<reference evidence="1" key="1">
    <citation type="submission" date="2021-09" db="EMBL/GenBank/DDBJ databases">
        <authorList>
            <consortium name="AG Swart"/>
            <person name="Singh M."/>
            <person name="Singh A."/>
            <person name="Seah K."/>
            <person name="Emmerich C."/>
        </authorList>
    </citation>
    <scope>NUCLEOTIDE SEQUENCE</scope>
    <source>
        <strain evidence="1">ATCC30299</strain>
    </source>
</reference>
<proteinExistence type="predicted"/>
<dbReference type="Proteomes" id="UP001162131">
    <property type="component" value="Unassembled WGS sequence"/>
</dbReference>